<feature type="domain" description="Tudor" evidence="1">
    <location>
        <begin position="121"/>
        <end position="180"/>
    </location>
</feature>
<proteinExistence type="predicted"/>
<dbReference type="EMBL" id="DS268427">
    <property type="protein sequence ID" value="EFO93608.1"/>
    <property type="molecule type" value="Genomic_DNA"/>
</dbReference>
<keyword evidence="3" id="KW-1185">Reference proteome</keyword>
<dbReference type="Pfam" id="PF00567">
    <property type="entry name" value="TUDOR"/>
    <property type="match status" value="1"/>
</dbReference>
<evidence type="ECO:0000313" key="3">
    <source>
        <dbReference type="Proteomes" id="UP000008281"/>
    </source>
</evidence>
<evidence type="ECO:0000313" key="2">
    <source>
        <dbReference type="EMBL" id="EFO93608.1"/>
    </source>
</evidence>
<dbReference type="eggNOG" id="ENOG502TFDY">
    <property type="taxonomic scope" value="Eukaryota"/>
</dbReference>
<gene>
    <name evidence="2" type="ORF">CRE_12722</name>
</gene>
<dbReference type="Proteomes" id="UP000008281">
    <property type="component" value="Unassembled WGS sequence"/>
</dbReference>
<reference evidence="2" key="1">
    <citation type="submission" date="2007-07" db="EMBL/GenBank/DDBJ databases">
        <title>PCAP assembly of the Caenorhabditis remanei genome.</title>
        <authorList>
            <consortium name="The Caenorhabditis remanei Sequencing Consortium"/>
            <person name="Wilson R.K."/>
        </authorList>
    </citation>
    <scope>NUCLEOTIDE SEQUENCE [LARGE SCALE GENOMIC DNA]</scope>
    <source>
        <strain evidence="2">PB4641</strain>
    </source>
</reference>
<evidence type="ECO:0000259" key="1">
    <source>
        <dbReference type="SMART" id="SM00333"/>
    </source>
</evidence>
<name>E3M7F7_CAERE</name>
<dbReference type="OrthoDB" id="5800423at2759"/>
<dbReference type="Gene3D" id="2.30.30.140">
    <property type="match status" value="1"/>
</dbReference>
<dbReference type="SMART" id="SM00333">
    <property type="entry name" value="TUDOR"/>
    <property type="match status" value="1"/>
</dbReference>
<dbReference type="CDD" id="cd20379">
    <property type="entry name" value="Tudor_dTUD-like"/>
    <property type="match status" value="1"/>
</dbReference>
<accession>E3M7F7</accession>
<organism evidence="3">
    <name type="scientific">Caenorhabditis remanei</name>
    <name type="common">Caenorhabditis vulgaris</name>
    <dbReference type="NCBI Taxonomy" id="31234"/>
    <lineage>
        <taxon>Eukaryota</taxon>
        <taxon>Metazoa</taxon>
        <taxon>Ecdysozoa</taxon>
        <taxon>Nematoda</taxon>
        <taxon>Chromadorea</taxon>
        <taxon>Rhabditida</taxon>
        <taxon>Rhabditina</taxon>
        <taxon>Rhabditomorpha</taxon>
        <taxon>Rhabditoidea</taxon>
        <taxon>Rhabditidae</taxon>
        <taxon>Peloderinae</taxon>
        <taxon>Caenorhabditis</taxon>
    </lineage>
</organism>
<protein>
    <recommendedName>
        <fullName evidence="1">Tudor domain-containing protein</fullName>
    </recommendedName>
</protein>
<dbReference type="InParanoid" id="E3M7F7"/>
<dbReference type="AlphaFoldDB" id="E3M7F7"/>
<dbReference type="SUPFAM" id="SSF63748">
    <property type="entry name" value="Tudor/PWWP/MBT"/>
    <property type="match status" value="1"/>
</dbReference>
<dbReference type="STRING" id="31234.E3M7F7"/>
<dbReference type="HOGENOM" id="CLU_1373370_0_0_1"/>
<sequence>MAEMQKASLLNDCRDVVEVQNGSEFQIRKLMEVYPQYLWKYSEGSTIPGYMMKIAEQLEEEFYGINKVPTDLYPSEYFRIMDHSTPTELAIQPKRFDKAQDQLNDKMQKFYNEKQESLQIPEDQLIPKVACAVCIQNKWYRGKLENVPNIGGWIYVYLVDVGMSRQVTKNDIRYLDSKFGHYPPMVVRARIRGSNSLYL</sequence>
<dbReference type="InterPro" id="IPR002999">
    <property type="entry name" value="Tudor"/>
</dbReference>